<accession>A0A7X2II28</accession>
<sequence length="131" mass="14043">MAYATVVAACQIAAVHAEEIVVIVSPQNPATRMFTEQASQFFLGKSPMFTPVDMPESSPVRAQFYQKVTGKDVSEVAAIWARLVFTGRAAAPVVYRSSAEVKKAVAANPRAIGYIEKSALDDTVKAILAIP</sequence>
<comment type="caution">
    <text evidence="1">The sequence shown here is derived from an EMBL/GenBank/DDBJ whole genome shotgun (WGS) entry which is preliminary data.</text>
</comment>
<dbReference type="SUPFAM" id="SSF53850">
    <property type="entry name" value="Periplasmic binding protein-like II"/>
    <property type="match status" value="1"/>
</dbReference>
<dbReference type="AlphaFoldDB" id="A0A7X2II28"/>
<proteinExistence type="predicted"/>
<dbReference type="Gene3D" id="3.40.190.10">
    <property type="entry name" value="Periplasmic binding protein-like II"/>
    <property type="match status" value="1"/>
</dbReference>
<dbReference type="EMBL" id="WKJJ01000001">
    <property type="protein sequence ID" value="MRV70429.1"/>
    <property type="molecule type" value="Genomic_DNA"/>
</dbReference>
<keyword evidence="2" id="KW-1185">Reference proteome</keyword>
<dbReference type="Proteomes" id="UP000446768">
    <property type="component" value="Unassembled WGS sequence"/>
</dbReference>
<evidence type="ECO:0008006" key="3">
    <source>
        <dbReference type="Google" id="ProtNLM"/>
    </source>
</evidence>
<evidence type="ECO:0000313" key="2">
    <source>
        <dbReference type="Proteomes" id="UP000446768"/>
    </source>
</evidence>
<name>A0A7X2II28_9BURK</name>
<reference evidence="1 2" key="1">
    <citation type="submission" date="2019-11" db="EMBL/GenBank/DDBJ databases">
        <title>Novel species isolated from a subtropical stream in China.</title>
        <authorList>
            <person name="Lu H."/>
        </authorList>
    </citation>
    <scope>NUCLEOTIDE SEQUENCE [LARGE SCALE GENOMIC DNA]</scope>
    <source>
        <strain evidence="1 2">FT92W</strain>
    </source>
</reference>
<gene>
    <name evidence="1" type="ORF">GJ700_01665</name>
</gene>
<protein>
    <recommendedName>
        <fullName evidence="3">Phosphate ABC transporter substrate-binding protein</fullName>
    </recommendedName>
</protein>
<evidence type="ECO:0000313" key="1">
    <source>
        <dbReference type="EMBL" id="MRV70429.1"/>
    </source>
</evidence>
<organism evidence="1 2">
    <name type="scientific">Pseudoduganella rivuli</name>
    <dbReference type="NCBI Taxonomy" id="2666085"/>
    <lineage>
        <taxon>Bacteria</taxon>
        <taxon>Pseudomonadati</taxon>
        <taxon>Pseudomonadota</taxon>
        <taxon>Betaproteobacteria</taxon>
        <taxon>Burkholderiales</taxon>
        <taxon>Oxalobacteraceae</taxon>
        <taxon>Telluria group</taxon>
        <taxon>Pseudoduganella</taxon>
    </lineage>
</organism>